<evidence type="ECO:0000256" key="1">
    <source>
        <dbReference type="ARBA" id="ARBA00022490"/>
    </source>
</evidence>
<dbReference type="NCBIfam" id="TIGR00755">
    <property type="entry name" value="ksgA"/>
    <property type="match status" value="1"/>
</dbReference>
<dbReference type="Pfam" id="PF00398">
    <property type="entry name" value="RrnaAD"/>
    <property type="match status" value="1"/>
</dbReference>
<dbReference type="GO" id="GO:0005829">
    <property type="term" value="C:cytosol"/>
    <property type="evidence" value="ECO:0007669"/>
    <property type="project" value="TreeGrafter"/>
</dbReference>
<dbReference type="InterPro" id="IPR023165">
    <property type="entry name" value="rRNA_Ade_diMease-like_C"/>
</dbReference>
<dbReference type="HAMAP" id="MF_00607">
    <property type="entry name" value="16SrRNA_methyltr_A"/>
    <property type="match status" value="1"/>
</dbReference>
<evidence type="ECO:0000256" key="8">
    <source>
        <dbReference type="PROSITE-ProRule" id="PRU01026"/>
    </source>
</evidence>
<evidence type="ECO:0000313" key="11">
    <source>
        <dbReference type="Proteomes" id="UP000824087"/>
    </source>
</evidence>
<dbReference type="SMART" id="SM00650">
    <property type="entry name" value="rADc"/>
    <property type="match status" value="1"/>
</dbReference>
<keyword evidence="3 7" id="KW-0489">Methyltransferase</keyword>
<evidence type="ECO:0000256" key="4">
    <source>
        <dbReference type="ARBA" id="ARBA00022679"/>
    </source>
</evidence>
<reference evidence="10" key="2">
    <citation type="journal article" date="2021" name="PeerJ">
        <title>Extensive microbial diversity within the chicken gut microbiome revealed by metagenomics and culture.</title>
        <authorList>
            <person name="Gilroy R."/>
            <person name="Ravi A."/>
            <person name="Getino M."/>
            <person name="Pursley I."/>
            <person name="Horton D.L."/>
            <person name="Alikhan N.F."/>
            <person name="Baker D."/>
            <person name="Gharbi K."/>
            <person name="Hall N."/>
            <person name="Watson M."/>
            <person name="Adriaenssens E.M."/>
            <person name="Foster-Nyarko E."/>
            <person name="Jarju S."/>
            <person name="Secka A."/>
            <person name="Antonio M."/>
            <person name="Oren A."/>
            <person name="Chaudhuri R.R."/>
            <person name="La Ragione R."/>
            <person name="Hildebrand F."/>
            <person name="Pallen M.J."/>
        </authorList>
    </citation>
    <scope>NUCLEOTIDE SEQUENCE</scope>
    <source>
        <strain evidence="10">CHK197-8231</strain>
    </source>
</reference>
<dbReference type="EMBL" id="DVML01000034">
    <property type="protein sequence ID" value="HIU23136.1"/>
    <property type="molecule type" value="Genomic_DNA"/>
</dbReference>
<dbReference type="InterPro" id="IPR020596">
    <property type="entry name" value="rRNA_Ade_Mease_Trfase_CS"/>
</dbReference>
<feature type="binding site" evidence="7 8">
    <location>
        <position position="99"/>
    </location>
    <ligand>
        <name>S-adenosyl-L-methionine</name>
        <dbReference type="ChEBI" id="CHEBI:59789"/>
    </ligand>
</feature>
<reference evidence="10" key="1">
    <citation type="submission" date="2020-10" db="EMBL/GenBank/DDBJ databases">
        <authorList>
            <person name="Gilroy R."/>
        </authorList>
    </citation>
    <scope>NUCLEOTIDE SEQUENCE</scope>
    <source>
        <strain evidence="10">CHK197-8231</strain>
    </source>
</reference>
<dbReference type="AlphaFoldDB" id="A0A9D1L401"/>
<gene>
    <name evidence="7 10" type="primary">rsmA</name>
    <name evidence="7" type="synonym">ksgA</name>
    <name evidence="10" type="ORF">IAD49_06085</name>
</gene>
<evidence type="ECO:0000259" key="9">
    <source>
        <dbReference type="SMART" id="SM00650"/>
    </source>
</evidence>
<comment type="catalytic activity">
    <reaction evidence="7">
        <text>adenosine(1518)/adenosine(1519) in 16S rRNA + 4 S-adenosyl-L-methionine = N(6)-dimethyladenosine(1518)/N(6)-dimethyladenosine(1519) in 16S rRNA + 4 S-adenosyl-L-homocysteine + 4 H(+)</text>
        <dbReference type="Rhea" id="RHEA:19609"/>
        <dbReference type="Rhea" id="RHEA-COMP:10232"/>
        <dbReference type="Rhea" id="RHEA-COMP:10233"/>
        <dbReference type="ChEBI" id="CHEBI:15378"/>
        <dbReference type="ChEBI" id="CHEBI:57856"/>
        <dbReference type="ChEBI" id="CHEBI:59789"/>
        <dbReference type="ChEBI" id="CHEBI:74411"/>
        <dbReference type="ChEBI" id="CHEBI:74493"/>
        <dbReference type="EC" id="2.1.1.182"/>
    </reaction>
</comment>
<feature type="binding site" evidence="7 8">
    <location>
        <position position="53"/>
    </location>
    <ligand>
        <name>S-adenosyl-L-methionine</name>
        <dbReference type="ChEBI" id="CHEBI:59789"/>
    </ligand>
</feature>
<dbReference type="GO" id="GO:0052908">
    <property type="term" value="F:16S rRNA (adenine(1518)-N(6)/adenine(1519)-N(6))-dimethyltransferase activity"/>
    <property type="evidence" value="ECO:0007669"/>
    <property type="project" value="UniProtKB-EC"/>
</dbReference>
<protein>
    <recommendedName>
        <fullName evidence="7">Ribosomal RNA small subunit methyltransferase A</fullName>
        <ecNumber evidence="7">2.1.1.182</ecNumber>
    </recommendedName>
    <alternativeName>
        <fullName evidence="7">16S rRNA (adenine(1518)-N(6)/adenine(1519)-N(6))-dimethyltransferase</fullName>
    </alternativeName>
    <alternativeName>
        <fullName evidence="7">16S rRNA dimethyladenosine transferase</fullName>
    </alternativeName>
    <alternativeName>
        <fullName evidence="7">16S rRNA dimethylase</fullName>
    </alternativeName>
    <alternativeName>
        <fullName evidence="7">S-adenosylmethionine-6-N', N'-adenosyl(rRNA) dimethyltransferase</fullName>
    </alternativeName>
</protein>
<dbReference type="InterPro" id="IPR029063">
    <property type="entry name" value="SAM-dependent_MTases_sf"/>
</dbReference>
<keyword evidence="2 7" id="KW-0698">rRNA processing</keyword>
<evidence type="ECO:0000256" key="2">
    <source>
        <dbReference type="ARBA" id="ARBA00022552"/>
    </source>
</evidence>
<dbReference type="InterPro" id="IPR020598">
    <property type="entry name" value="rRNA_Ade_methylase_Trfase_N"/>
</dbReference>
<dbReference type="SUPFAM" id="SSF53335">
    <property type="entry name" value="S-adenosyl-L-methionine-dependent methyltransferases"/>
    <property type="match status" value="1"/>
</dbReference>
<evidence type="ECO:0000256" key="6">
    <source>
        <dbReference type="ARBA" id="ARBA00022884"/>
    </source>
</evidence>
<accession>A0A9D1L401</accession>
<dbReference type="Proteomes" id="UP000824087">
    <property type="component" value="Unassembled WGS sequence"/>
</dbReference>
<feature type="binding site" evidence="7 8">
    <location>
        <position position="74"/>
    </location>
    <ligand>
        <name>S-adenosyl-L-methionine</name>
        <dbReference type="ChEBI" id="CHEBI:59789"/>
    </ligand>
</feature>
<evidence type="ECO:0000256" key="5">
    <source>
        <dbReference type="ARBA" id="ARBA00022691"/>
    </source>
</evidence>
<keyword evidence="4 7" id="KW-0808">Transferase</keyword>
<evidence type="ECO:0000313" key="10">
    <source>
        <dbReference type="EMBL" id="HIU23136.1"/>
    </source>
</evidence>
<sequence length="281" mass="32839">MKYSPKEMQSILSENEFYFKKKFGQNFIIDENIINAIIEKAELDQECMVIEIGPGAGSLTYKLSKAVKNVLCYEIDMGLKEVLENNLKDCSNVEIKFEDFLKAKVIDDLKNYQYKKLYVVANLPYYITTPIISKIIEDKIPVDRIVIMVQKEVGDRLRALPGSRDYGSLSIYINYYFEVHKILDVSRNVFIPKPNVDSIVVELIKKENREMLLDENIFFQLIRDSFKQKRKTLRNNLKAYPLEVIERVLKPYQLDLSVRAEQLSIEIFVEIANELAREKND</sequence>
<dbReference type="EC" id="2.1.1.182" evidence="7"/>
<feature type="binding site" evidence="7 8">
    <location>
        <position position="26"/>
    </location>
    <ligand>
        <name>S-adenosyl-L-methionine</name>
        <dbReference type="ChEBI" id="CHEBI:59789"/>
    </ligand>
</feature>
<dbReference type="PROSITE" id="PS51689">
    <property type="entry name" value="SAM_RNA_A_N6_MT"/>
    <property type="match status" value="1"/>
</dbReference>
<feature type="domain" description="Ribosomal RNA adenine methylase transferase N-terminal" evidence="9">
    <location>
        <begin position="33"/>
        <end position="207"/>
    </location>
</feature>
<proteinExistence type="inferred from homology"/>
<keyword evidence="5 7" id="KW-0949">S-adenosyl-L-methionine</keyword>
<keyword evidence="1 7" id="KW-0963">Cytoplasm</keyword>
<dbReference type="GO" id="GO:0003723">
    <property type="term" value="F:RNA binding"/>
    <property type="evidence" value="ECO:0007669"/>
    <property type="project" value="UniProtKB-UniRule"/>
</dbReference>
<evidence type="ECO:0000256" key="3">
    <source>
        <dbReference type="ARBA" id="ARBA00022603"/>
    </source>
</evidence>
<dbReference type="Gene3D" id="1.10.8.100">
    <property type="entry name" value="Ribosomal RNA adenine dimethylase-like, domain 2"/>
    <property type="match status" value="1"/>
</dbReference>
<comment type="subcellular location">
    <subcellularLocation>
        <location evidence="7">Cytoplasm</location>
    </subcellularLocation>
</comment>
<feature type="binding site" evidence="7 8">
    <location>
        <position position="122"/>
    </location>
    <ligand>
        <name>S-adenosyl-L-methionine</name>
        <dbReference type="ChEBI" id="CHEBI:59789"/>
    </ligand>
</feature>
<organism evidence="10 11">
    <name type="scientific">Candidatus Fimihabitans intestinipullorum</name>
    <dbReference type="NCBI Taxonomy" id="2840820"/>
    <lineage>
        <taxon>Bacteria</taxon>
        <taxon>Bacillati</taxon>
        <taxon>Mycoplasmatota</taxon>
        <taxon>Mycoplasmatota incertae sedis</taxon>
        <taxon>Candidatus Fimihabitans</taxon>
    </lineage>
</organism>
<feature type="binding site" evidence="7 8">
    <location>
        <position position="28"/>
    </location>
    <ligand>
        <name>S-adenosyl-L-methionine</name>
        <dbReference type="ChEBI" id="CHEBI:59789"/>
    </ligand>
</feature>
<comment type="similarity">
    <text evidence="7">Belongs to the class I-like SAM-binding methyltransferase superfamily. rRNA adenine N(6)-methyltransferase family. RsmA subfamily.</text>
</comment>
<dbReference type="Gene3D" id="3.40.50.150">
    <property type="entry name" value="Vaccinia Virus protein VP39"/>
    <property type="match status" value="1"/>
</dbReference>
<dbReference type="FunFam" id="3.40.50.150:FF:000023">
    <property type="entry name" value="Ribosomal RNA small subunit methyltransferase A"/>
    <property type="match status" value="1"/>
</dbReference>
<comment type="caution">
    <text evidence="10">The sequence shown here is derived from an EMBL/GenBank/DDBJ whole genome shotgun (WGS) entry which is preliminary data.</text>
</comment>
<dbReference type="PROSITE" id="PS01131">
    <property type="entry name" value="RRNA_A_DIMETH"/>
    <property type="match status" value="1"/>
</dbReference>
<keyword evidence="6 7" id="KW-0694">RNA-binding</keyword>
<evidence type="ECO:0000256" key="7">
    <source>
        <dbReference type="HAMAP-Rule" id="MF_00607"/>
    </source>
</evidence>
<dbReference type="InterPro" id="IPR011530">
    <property type="entry name" value="rRNA_adenine_dimethylase"/>
</dbReference>
<dbReference type="InterPro" id="IPR001737">
    <property type="entry name" value="KsgA/Erm"/>
</dbReference>
<name>A0A9D1L401_9BACT</name>
<dbReference type="PANTHER" id="PTHR11727:SF7">
    <property type="entry name" value="DIMETHYLADENOSINE TRANSFERASE-RELATED"/>
    <property type="match status" value="1"/>
</dbReference>
<dbReference type="PANTHER" id="PTHR11727">
    <property type="entry name" value="DIMETHYLADENOSINE TRANSFERASE"/>
    <property type="match status" value="1"/>
</dbReference>
<comment type="function">
    <text evidence="7">Specifically dimethylates two adjacent adenosines (A1518 and A1519) in the loop of a conserved hairpin near the 3'-end of 16S rRNA in the 30S particle. May play a critical role in biogenesis of 30S subunits.</text>
</comment>